<name>E1R551_SEDSS</name>
<dbReference type="EMBL" id="CP002116">
    <property type="protein sequence ID" value="ADK80586.1"/>
    <property type="molecule type" value="Genomic_DNA"/>
</dbReference>
<organism evidence="5 6">
    <name type="scientific">Sediminispirochaeta smaragdinae (strain DSM 11293 / JCM 15392 / SEBR 4228)</name>
    <name type="common">Spirochaeta smaragdinae</name>
    <dbReference type="NCBI Taxonomy" id="573413"/>
    <lineage>
        <taxon>Bacteria</taxon>
        <taxon>Pseudomonadati</taxon>
        <taxon>Spirochaetota</taxon>
        <taxon>Spirochaetia</taxon>
        <taxon>Spirochaetales</taxon>
        <taxon>Spirochaetaceae</taxon>
        <taxon>Sediminispirochaeta</taxon>
    </lineage>
</organism>
<sequence length="314" mass="35826">MAAEELQRIDGNQELHRKILPYCRVKPGEVWEDPEGRHRVAVIDATDAHAVENLFAGERAVLMVQDPPYNVEVGGMQSDALSRLEITSYIDFSRRWIEAALPALAKDAYFYIWIGADQKRSFQPLPEVMMLMRGFPELAAKSFITLRNQRGYGTLSNWMSVRQELLCYVKGKPGFTVQYTNQPKKVAGYYKKVGGVRKENLARGRSHTLRAGNVWTDIQQVFYRMEENVPGAYAQKPLAALRRIISSGSRSGEVVADFFAHSGTTLLAAEILERRCFTCDIDPVFAELTIRRLERFRQKGKTGWQWKSPFPEIM</sequence>
<dbReference type="GO" id="GO:0032259">
    <property type="term" value="P:methylation"/>
    <property type="evidence" value="ECO:0007669"/>
    <property type="project" value="UniProtKB-KW"/>
</dbReference>
<dbReference type="InterPro" id="IPR002941">
    <property type="entry name" value="DNA_methylase_N4/N6"/>
</dbReference>
<keyword evidence="6" id="KW-1185">Reference proteome</keyword>
<dbReference type="GO" id="GO:0008170">
    <property type="term" value="F:N-methyltransferase activity"/>
    <property type="evidence" value="ECO:0007669"/>
    <property type="project" value="InterPro"/>
</dbReference>
<evidence type="ECO:0000256" key="3">
    <source>
        <dbReference type="RuleBase" id="RU362026"/>
    </source>
</evidence>
<dbReference type="HOGENOM" id="CLU_885399_0_0_12"/>
<reference evidence="5 6" key="1">
    <citation type="journal article" date="2010" name="Stand. Genomic Sci.">
        <title>Complete genome sequence of Spirochaeta smaragdinae type strain (SEBR 4228).</title>
        <authorList>
            <person name="Mavromatis K."/>
            <person name="Yasawong M."/>
            <person name="Chertkov O."/>
            <person name="Lapidus A."/>
            <person name="Lucas S."/>
            <person name="Nolan M."/>
            <person name="Del Rio T.G."/>
            <person name="Tice H."/>
            <person name="Cheng J.F."/>
            <person name="Pitluck S."/>
            <person name="Liolios K."/>
            <person name="Ivanova N."/>
            <person name="Tapia R."/>
            <person name="Han C."/>
            <person name="Bruce D."/>
            <person name="Goodwin L."/>
            <person name="Pati A."/>
            <person name="Chen A."/>
            <person name="Palaniappan K."/>
            <person name="Land M."/>
            <person name="Hauser L."/>
            <person name="Chang Y.J."/>
            <person name="Jeffries C.D."/>
            <person name="Detter J.C."/>
            <person name="Rohde M."/>
            <person name="Brambilla E."/>
            <person name="Spring S."/>
            <person name="Goker M."/>
            <person name="Sikorski J."/>
            <person name="Woyke T."/>
            <person name="Bristow J."/>
            <person name="Eisen J.A."/>
            <person name="Markowitz V."/>
            <person name="Hugenholtz P."/>
            <person name="Klenk H.P."/>
            <person name="Kyrpides N.C."/>
        </authorList>
    </citation>
    <scope>NUCLEOTIDE SEQUENCE [LARGE SCALE GENOMIC DNA]</scope>
    <source>
        <strain evidence="6">DSM 11293 / JCM 15392 / SEBR 4228</strain>
    </source>
</reference>
<dbReference type="eggNOG" id="COG0863">
    <property type="taxonomic scope" value="Bacteria"/>
</dbReference>
<dbReference type="Pfam" id="PF01555">
    <property type="entry name" value="N6_N4_Mtase"/>
    <property type="match status" value="1"/>
</dbReference>
<gene>
    <name evidence="5" type="ordered locus">Spirs_1459</name>
</gene>
<dbReference type="STRING" id="573413.Spirs_1459"/>
<dbReference type="KEGG" id="ssm:Spirs_1459"/>
<dbReference type="REBASE" id="27163">
    <property type="entry name" value="M.SsmMORF1459P"/>
</dbReference>
<dbReference type="InterPro" id="IPR001091">
    <property type="entry name" value="RM_Methyltransferase"/>
</dbReference>
<evidence type="ECO:0000256" key="1">
    <source>
        <dbReference type="ARBA" id="ARBA00022603"/>
    </source>
</evidence>
<keyword evidence="1 5" id="KW-0489">Methyltransferase</keyword>
<dbReference type="RefSeq" id="WP_013254050.1">
    <property type="nucleotide sequence ID" value="NC_014364.1"/>
</dbReference>
<proteinExistence type="inferred from homology"/>
<evidence type="ECO:0000313" key="5">
    <source>
        <dbReference type="EMBL" id="ADK80586.1"/>
    </source>
</evidence>
<dbReference type="PRINTS" id="PR00508">
    <property type="entry name" value="S21N4MTFRASE"/>
</dbReference>
<dbReference type="InterPro" id="IPR029063">
    <property type="entry name" value="SAM-dependent_MTases_sf"/>
</dbReference>
<dbReference type="Gene3D" id="3.40.50.150">
    <property type="entry name" value="Vaccinia Virus protein VP39"/>
    <property type="match status" value="1"/>
</dbReference>
<dbReference type="OrthoDB" id="9773571at2"/>
<protein>
    <recommendedName>
        <fullName evidence="3">Methyltransferase</fullName>
        <ecNumber evidence="3">2.1.1.-</ecNumber>
    </recommendedName>
</protein>
<dbReference type="EC" id="2.1.1.-" evidence="3"/>
<keyword evidence="2" id="KW-0808">Transferase</keyword>
<dbReference type="SUPFAM" id="SSF53335">
    <property type="entry name" value="S-adenosyl-L-methionine-dependent methyltransferases"/>
    <property type="match status" value="1"/>
</dbReference>
<accession>E1R551</accession>
<comment type="similarity">
    <text evidence="3">Belongs to the N(4)/N(6)-methyltransferase family.</text>
</comment>
<evidence type="ECO:0000313" key="6">
    <source>
        <dbReference type="Proteomes" id="UP000002318"/>
    </source>
</evidence>
<dbReference type="AlphaFoldDB" id="E1R551"/>
<evidence type="ECO:0000256" key="2">
    <source>
        <dbReference type="ARBA" id="ARBA00022679"/>
    </source>
</evidence>
<feature type="domain" description="DNA methylase N-4/N-6" evidence="4">
    <location>
        <begin position="62"/>
        <end position="289"/>
    </location>
</feature>
<dbReference type="GO" id="GO:0003677">
    <property type="term" value="F:DNA binding"/>
    <property type="evidence" value="ECO:0007669"/>
    <property type="project" value="InterPro"/>
</dbReference>
<dbReference type="Proteomes" id="UP000002318">
    <property type="component" value="Chromosome"/>
</dbReference>
<evidence type="ECO:0000259" key="4">
    <source>
        <dbReference type="Pfam" id="PF01555"/>
    </source>
</evidence>